<evidence type="ECO:0000313" key="11">
    <source>
        <dbReference type="EMBL" id="GAA3888045.1"/>
    </source>
</evidence>
<keyword evidence="8" id="KW-0472">Membrane</keyword>
<reference evidence="12" key="1">
    <citation type="journal article" date="2019" name="Int. J. Syst. Evol. Microbiol.">
        <title>The Global Catalogue of Microorganisms (GCM) 10K type strain sequencing project: providing services to taxonomists for standard genome sequencing and annotation.</title>
        <authorList>
            <consortium name="The Broad Institute Genomics Platform"/>
            <consortium name="The Broad Institute Genome Sequencing Center for Infectious Disease"/>
            <person name="Wu L."/>
            <person name="Ma J."/>
        </authorList>
    </citation>
    <scope>NUCLEOTIDE SEQUENCE [LARGE SCALE GENOMIC DNA]</scope>
    <source>
        <strain evidence="12">JCM 17201</strain>
    </source>
</reference>
<keyword evidence="12" id="KW-1185">Reference proteome</keyword>
<dbReference type="SUPFAM" id="SSF53850">
    <property type="entry name" value="Periplasmic binding protein-like II"/>
    <property type="match status" value="1"/>
</dbReference>
<evidence type="ECO:0000256" key="3">
    <source>
        <dbReference type="ARBA" id="ARBA00010742"/>
    </source>
</evidence>
<keyword evidence="4" id="KW-0813">Transport</keyword>
<dbReference type="CDD" id="cd13553">
    <property type="entry name" value="PBP2_NrtA_CpmA_like"/>
    <property type="match status" value="1"/>
</dbReference>
<keyword evidence="7 9" id="KW-0732">Signal</keyword>
<gene>
    <name evidence="11" type="ORF">GCM10022405_11970</name>
</gene>
<dbReference type="Gene3D" id="3.40.190.10">
    <property type="entry name" value="Periplasmic binding protein-like II"/>
    <property type="match status" value="2"/>
</dbReference>
<comment type="caution">
    <text evidence="11">The sequence shown here is derived from an EMBL/GenBank/DDBJ whole genome shotgun (WGS) entry which is preliminary data.</text>
</comment>
<dbReference type="InterPro" id="IPR010067">
    <property type="entry name" value="ABC_SsuA_sub-bd"/>
</dbReference>
<dbReference type="EMBL" id="BAABDG010000002">
    <property type="protein sequence ID" value="GAA3888045.1"/>
    <property type="molecule type" value="Genomic_DNA"/>
</dbReference>
<evidence type="ECO:0000256" key="2">
    <source>
        <dbReference type="ARBA" id="ARBA00004418"/>
    </source>
</evidence>
<accession>A0ABP7KV83</accession>
<comment type="similarity">
    <text evidence="3">Belongs to the bacterial solute-binding protein SsuA/TauA family.</text>
</comment>
<evidence type="ECO:0000256" key="8">
    <source>
        <dbReference type="ARBA" id="ARBA00023136"/>
    </source>
</evidence>
<dbReference type="SMART" id="SM00062">
    <property type="entry name" value="PBPb"/>
    <property type="match status" value="1"/>
</dbReference>
<feature type="chain" id="PRO_5045554391" evidence="9">
    <location>
        <begin position="22"/>
        <end position="332"/>
    </location>
</feature>
<evidence type="ECO:0000256" key="9">
    <source>
        <dbReference type="SAM" id="SignalP"/>
    </source>
</evidence>
<evidence type="ECO:0000256" key="4">
    <source>
        <dbReference type="ARBA" id="ARBA00022448"/>
    </source>
</evidence>
<dbReference type="NCBIfam" id="TIGR01728">
    <property type="entry name" value="SsuA_fam"/>
    <property type="match status" value="1"/>
</dbReference>
<proteinExistence type="inferred from homology"/>
<dbReference type="Proteomes" id="UP001499994">
    <property type="component" value="Unassembled WGS sequence"/>
</dbReference>
<dbReference type="Pfam" id="PF13379">
    <property type="entry name" value="NMT1_2"/>
    <property type="match status" value="1"/>
</dbReference>
<comment type="subcellular location">
    <subcellularLocation>
        <location evidence="1">Endomembrane system</location>
    </subcellularLocation>
    <subcellularLocation>
        <location evidence="2">Periplasm</location>
    </subcellularLocation>
</comment>
<evidence type="ECO:0000259" key="10">
    <source>
        <dbReference type="SMART" id="SM00062"/>
    </source>
</evidence>
<keyword evidence="6" id="KW-0997">Cell inner membrane</keyword>
<sequence length="332" mass="36046">MSKSLFTVLIPGLLISSSVFAADTAPLRIGWVYALANAPALIAEKEGFYKQEGLNVELKSFGDGPVISQALAAHELDAAYIGAPPVFQWYSRGLKGQIIAKVNSGQAALMVPTGSNITQLSGLKGKRIAGVKKGSGMDVLLRGLVLEQQAKLTADKDVQVVSMPAGNMPAALRQGVVDAAFTWEPFISEAVLRGDARVLFDVNQAQPNYPWYVLMAQPETLKDRPDDVVKLLRAHKKAVDFINQHPAAADKIIADAFRLQAIKTAQGKTLSPEELVKNARQRIGWSVTLTDKDKAFIQRLMVDSQALGYMQQSPDVNEVVDTQWLQKAGLQP</sequence>
<feature type="domain" description="Solute-binding protein family 3/N-terminal" evidence="10">
    <location>
        <begin position="26"/>
        <end position="256"/>
    </location>
</feature>
<dbReference type="InterPro" id="IPR044527">
    <property type="entry name" value="NrtA/CpmA_ABC-bd_dom"/>
</dbReference>
<dbReference type="PANTHER" id="PTHR30024">
    <property type="entry name" value="ALIPHATIC SULFONATES-BINDING PROTEIN-RELATED"/>
    <property type="match status" value="1"/>
</dbReference>
<name>A0ABP7KV83_9GAMM</name>
<keyword evidence="5" id="KW-1003">Cell membrane</keyword>
<evidence type="ECO:0000256" key="6">
    <source>
        <dbReference type="ARBA" id="ARBA00022519"/>
    </source>
</evidence>
<evidence type="ECO:0000256" key="5">
    <source>
        <dbReference type="ARBA" id="ARBA00022475"/>
    </source>
</evidence>
<organism evidence="11 12">
    <name type="scientific">Gibbsiella dentisursi</name>
    <dbReference type="NCBI Taxonomy" id="796890"/>
    <lineage>
        <taxon>Bacteria</taxon>
        <taxon>Pseudomonadati</taxon>
        <taxon>Pseudomonadota</taxon>
        <taxon>Gammaproteobacteria</taxon>
        <taxon>Enterobacterales</taxon>
        <taxon>Yersiniaceae</taxon>
        <taxon>Gibbsiella</taxon>
    </lineage>
</organism>
<dbReference type="RefSeq" id="WP_346079824.1">
    <property type="nucleotide sequence ID" value="NZ_BAABDG010000002.1"/>
</dbReference>
<protein>
    <submittedName>
        <fullName evidence="11">ABC transporter substrate-binding protein</fullName>
    </submittedName>
</protein>
<feature type="signal peptide" evidence="9">
    <location>
        <begin position="1"/>
        <end position="21"/>
    </location>
</feature>
<dbReference type="PANTHER" id="PTHR30024:SF47">
    <property type="entry name" value="TAURINE-BINDING PERIPLASMIC PROTEIN"/>
    <property type="match status" value="1"/>
</dbReference>
<evidence type="ECO:0000313" key="12">
    <source>
        <dbReference type="Proteomes" id="UP001499994"/>
    </source>
</evidence>
<evidence type="ECO:0000256" key="7">
    <source>
        <dbReference type="ARBA" id="ARBA00022729"/>
    </source>
</evidence>
<dbReference type="InterPro" id="IPR001638">
    <property type="entry name" value="Solute-binding_3/MltF_N"/>
</dbReference>
<evidence type="ECO:0000256" key="1">
    <source>
        <dbReference type="ARBA" id="ARBA00004308"/>
    </source>
</evidence>